<feature type="transmembrane region" description="Helical" evidence="6">
    <location>
        <begin position="300"/>
        <end position="319"/>
    </location>
</feature>
<organism evidence="8 9">
    <name type="scientific">Marinobacter aromaticivorans</name>
    <dbReference type="NCBI Taxonomy" id="1494078"/>
    <lineage>
        <taxon>Bacteria</taxon>
        <taxon>Pseudomonadati</taxon>
        <taxon>Pseudomonadota</taxon>
        <taxon>Gammaproteobacteria</taxon>
        <taxon>Pseudomonadales</taxon>
        <taxon>Marinobacteraceae</taxon>
        <taxon>Marinobacter</taxon>
    </lineage>
</organism>
<evidence type="ECO:0000256" key="2">
    <source>
        <dbReference type="ARBA" id="ARBA00022475"/>
    </source>
</evidence>
<dbReference type="NCBIfam" id="TIGR00360">
    <property type="entry name" value="ComEC_N-term"/>
    <property type="match status" value="1"/>
</dbReference>
<feature type="transmembrane region" description="Helical" evidence="6">
    <location>
        <begin position="348"/>
        <end position="366"/>
    </location>
</feature>
<keyword evidence="2" id="KW-1003">Cell membrane</keyword>
<dbReference type="PANTHER" id="PTHR30619:SF1">
    <property type="entry name" value="RECOMBINATION PROTEIN 2"/>
    <property type="match status" value="1"/>
</dbReference>
<dbReference type="SMART" id="SM00849">
    <property type="entry name" value="Lactamase_B"/>
    <property type="match status" value="1"/>
</dbReference>
<comment type="subcellular location">
    <subcellularLocation>
        <location evidence="1">Cell membrane</location>
        <topology evidence="1">Multi-pass membrane protein</topology>
    </subcellularLocation>
</comment>
<sequence length="814" mass="87968">MSPTDTTSGGQGLSGSSSVLGIFAFSCGVILLYRLTVLPPQVWLTGAAVGPLLWFLPIRRRLPECILPILIGFSSGIAWAGFWAHDRLEQRLPAGLEGAQVEVSGYVCDLPAAGSFDSIRFSFCVTRWYGDSLIRKTAGSLPERLRLAWYGQPGGALPGHRLRLEVVLKRPHGSLNTEGFRYEDWLFRKGYRATGSVRSAVSDPSVPCRMQCHYHHAYSRLAQWADRQFSQARHHPLIASLLIGNRGHLTPEHWSRLKATGTIHLVAISGLHLGLIALGAGFIARRLLLAVTSRHRSEQWVRAAVFLVVLVCSLFYALAAGFTVPTRRALIMVVAAGWLLLKSRQVPVWHSLIVAVGLVLLLDPFAPLDQGFWLSFGAVSVLICAFAGRLGAPGWLTGLCLAQVAVFAGLWPLLELVGQGQPVAGLLANILAIPWVSLVVMPVLISGGLLVALFPALSGLVVPSIDAVLDVMWSFLGWVAGMDWPELDGSVPETAAFALLILLIALVPMRVFRAAGSVVALAWLTAVNVSGDAQNPYVAEPEVRVWDVGQGLSALVRAGHEVLLYDTGPEVEGVFSAAESVLLPNLRALGIKRIDTLVVSHADNDHSGGMDLLLEEFRVGRIVTGEPATIAEKLERGRAVSISGCEGEWELGGAFRLGLWQAAGNHEGNDASCVLTAAYSDAGVEWVFPGDISTRIEARYLKSVPGRLEEDGVRRRIVIAPHHGSKTSSSAAWVDTLSPELVIYTAGYRHRYGHPHKDVTARYRKAGARALNTACSGELVMTVADGALKIREARHQAPFWIGAPELARQQCKIP</sequence>
<feature type="transmembrane region" description="Helical" evidence="6">
    <location>
        <begin position="12"/>
        <end position="35"/>
    </location>
</feature>
<accession>A0ABW2IT99</accession>
<dbReference type="EMBL" id="JBHTBD010000001">
    <property type="protein sequence ID" value="MFC7294218.1"/>
    <property type="molecule type" value="Genomic_DNA"/>
</dbReference>
<evidence type="ECO:0000313" key="8">
    <source>
        <dbReference type="EMBL" id="MFC7294218.1"/>
    </source>
</evidence>
<evidence type="ECO:0000256" key="1">
    <source>
        <dbReference type="ARBA" id="ARBA00004651"/>
    </source>
</evidence>
<evidence type="ECO:0000259" key="7">
    <source>
        <dbReference type="SMART" id="SM00849"/>
    </source>
</evidence>
<keyword evidence="4 6" id="KW-1133">Transmembrane helix</keyword>
<dbReference type="Pfam" id="PF00753">
    <property type="entry name" value="Lactamase_B"/>
    <property type="match status" value="1"/>
</dbReference>
<dbReference type="Gene3D" id="3.60.15.10">
    <property type="entry name" value="Ribonuclease Z/Hydroxyacylglutathione hydrolase-like"/>
    <property type="match status" value="1"/>
</dbReference>
<feature type="transmembrane region" description="Helical" evidence="6">
    <location>
        <begin position="265"/>
        <end position="288"/>
    </location>
</feature>
<feature type="transmembrane region" description="Helical" evidence="6">
    <location>
        <begin position="372"/>
        <end position="388"/>
    </location>
</feature>
<keyword evidence="5 6" id="KW-0472">Membrane</keyword>
<feature type="transmembrane region" description="Helical" evidence="6">
    <location>
        <begin position="65"/>
        <end position="84"/>
    </location>
</feature>
<feature type="transmembrane region" description="Helical" evidence="6">
    <location>
        <begin position="41"/>
        <end position="58"/>
    </location>
</feature>
<dbReference type="NCBIfam" id="TIGR00361">
    <property type="entry name" value="ComEC_Rec2"/>
    <property type="match status" value="1"/>
</dbReference>
<evidence type="ECO:0000256" key="4">
    <source>
        <dbReference type="ARBA" id="ARBA00022989"/>
    </source>
</evidence>
<dbReference type="InterPro" id="IPR036866">
    <property type="entry name" value="RibonucZ/Hydroxyglut_hydro"/>
</dbReference>
<evidence type="ECO:0000256" key="3">
    <source>
        <dbReference type="ARBA" id="ARBA00022692"/>
    </source>
</evidence>
<keyword evidence="9" id="KW-1185">Reference proteome</keyword>
<dbReference type="RefSeq" id="WP_100687972.1">
    <property type="nucleotide sequence ID" value="NZ_JBHTBD010000001.1"/>
</dbReference>
<evidence type="ECO:0000256" key="6">
    <source>
        <dbReference type="SAM" id="Phobius"/>
    </source>
</evidence>
<dbReference type="CDD" id="cd07731">
    <property type="entry name" value="ComA-like_MBL-fold"/>
    <property type="match status" value="1"/>
</dbReference>
<feature type="transmembrane region" description="Helical" evidence="6">
    <location>
        <begin position="460"/>
        <end position="482"/>
    </location>
</feature>
<gene>
    <name evidence="8" type="ORF">ACFQQA_05720</name>
</gene>
<dbReference type="SUPFAM" id="SSF56281">
    <property type="entry name" value="Metallo-hydrolase/oxidoreductase"/>
    <property type="match status" value="1"/>
</dbReference>
<dbReference type="InterPro" id="IPR004477">
    <property type="entry name" value="ComEC_N"/>
</dbReference>
<dbReference type="InterPro" id="IPR001279">
    <property type="entry name" value="Metallo-B-lactamas"/>
</dbReference>
<feature type="transmembrane region" description="Helical" evidence="6">
    <location>
        <begin position="426"/>
        <end position="453"/>
    </location>
</feature>
<dbReference type="InterPro" id="IPR052159">
    <property type="entry name" value="Competence_DNA_uptake"/>
</dbReference>
<protein>
    <submittedName>
        <fullName evidence="8">DNA internalization-related competence protein ComEC/Rec2</fullName>
    </submittedName>
</protein>
<feature type="domain" description="Metallo-beta-lactamase" evidence="7">
    <location>
        <begin position="550"/>
        <end position="748"/>
    </location>
</feature>
<name>A0ABW2IT99_9GAMM</name>
<dbReference type="Pfam" id="PF03772">
    <property type="entry name" value="Competence"/>
    <property type="match status" value="1"/>
</dbReference>
<feature type="transmembrane region" description="Helical" evidence="6">
    <location>
        <begin position="494"/>
        <end position="512"/>
    </location>
</feature>
<dbReference type="InterPro" id="IPR025405">
    <property type="entry name" value="DUF4131"/>
</dbReference>
<dbReference type="InterPro" id="IPR035681">
    <property type="entry name" value="ComA-like_MBL"/>
</dbReference>
<feature type="transmembrane region" description="Helical" evidence="6">
    <location>
        <begin position="395"/>
        <end position="414"/>
    </location>
</feature>
<evidence type="ECO:0000256" key="5">
    <source>
        <dbReference type="ARBA" id="ARBA00023136"/>
    </source>
</evidence>
<comment type="caution">
    <text evidence="8">The sequence shown here is derived from an EMBL/GenBank/DDBJ whole genome shotgun (WGS) entry which is preliminary data.</text>
</comment>
<dbReference type="PANTHER" id="PTHR30619">
    <property type="entry name" value="DNA INTERNALIZATION/COMPETENCE PROTEIN COMEC/REC2"/>
    <property type="match status" value="1"/>
</dbReference>
<reference evidence="9" key="1">
    <citation type="journal article" date="2019" name="Int. J. Syst. Evol. Microbiol.">
        <title>The Global Catalogue of Microorganisms (GCM) 10K type strain sequencing project: providing services to taxonomists for standard genome sequencing and annotation.</title>
        <authorList>
            <consortium name="The Broad Institute Genomics Platform"/>
            <consortium name="The Broad Institute Genome Sequencing Center for Infectious Disease"/>
            <person name="Wu L."/>
            <person name="Ma J."/>
        </authorList>
    </citation>
    <scope>NUCLEOTIDE SEQUENCE [LARGE SCALE GENOMIC DNA]</scope>
    <source>
        <strain evidence="9">CCUG 60559</strain>
    </source>
</reference>
<keyword evidence="3 6" id="KW-0812">Transmembrane</keyword>
<dbReference type="Proteomes" id="UP001596506">
    <property type="component" value="Unassembled WGS sequence"/>
</dbReference>
<dbReference type="Pfam" id="PF13567">
    <property type="entry name" value="DUF4131"/>
    <property type="match status" value="1"/>
</dbReference>
<evidence type="ECO:0000313" key="9">
    <source>
        <dbReference type="Proteomes" id="UP001596506"/>
    </source>
</evidence>
<proteinExistence type="predicted"/>
<dbReference type="InterPro" id="IPR004797">
    <property type="entry name" value="Competence_ComEC/Rec2"/>
</dbReference>